<protein>
    <recommendedName>
        <fullName evidence="16">DNA polymerase IV</fullName>
        <shortName evidence="16">Pol IV</shortName>
        <ecNumber evidence="16">2.7.7.7</ecNumber>
    </recommendedName>
</protein>
<name>A0A109REB6_9LACT</name>
<dbReference type="InterPro" id="IPR024728">
    <property type="entry name" value="PolY_HhH_motif"/>
</dbReference>
<dbReference type="FunFam" id="1.10.150.20:FF:000019">
    <property type="entry name" value="DNA polymerase IV"/>
    <property type="match status" value="1"/>
</dbReference>
<comment type="similarity">
    <text evidence="2 16">Belongs to the DNA polymerase type-Y family.</text>
</comment>
<dbReference type="HAMAP" id="MF_01113">
    <property type="entry name" value="DNApol_IV"/>
    <property type="match status" value="1"/>
</dbReference>
<dbReference type="KEGG" id="aun:AWM73_02380"/>
<feature type="site" description="Substrate discrimination" evidence="16">
    <location>
        <position position="29"/>
    </location>
</feature>
<evidence type="ECO:0000256" key="16">
    <source>
        <dbReference type="HAMAP-Rule" id="MF_01113"/>
    </source>
</evidence>
<dbReference type="InterPro" id="IPR050116">
    <property type="entry name" value="DNA_polymerase-Y"/>
</dbReference>
<dbReference type="GeneID" id="35766825"/>
<dbReference type="PANTHER" id="PTHR11076:SF33">
    <property type="entry name" value="DNA POLYMERASE KAPPA"/>
    <property type="match status" value="1"/>
</dbReference>
<evidence type="ECO:0000259" key="17">
    <source>
        <dbReference type="PROSITE" id="PS50173"/>
    </source>
</evidence>
<keyword evidence="14 16" id="KW-0234">DNA repair</keyword>
<dbReference type="EMBL" id="JAOTML010000003">
    <property type="protein sequence ID" value="MCY3053158.1"/>
    <property type="molecule type" value="Genomic_DNA"/>
</dbReference>
<evidence type="ECO:0000256" key="5">
    <source>
        <dbReference type="ARBA" id="ARBA00022490"/>
    </source>
</evidence>
<evidence type="ECO:0000313" key="21">
    <source>
        <dbReference type="Proteomes" id="UP001069145"/>
    </source>
</evidence>
<keyword evidence="10 16" id="KW-0227">DNA damage</keyword>
<evidence type="ECO:0000256" key="13">
    <source>
        <dbReference type="ARBA" id="ARBA00023125"/>
    </source>
</evidence>
<keyword evidence="4 16" id="KW-0515">Mutator protein</keyword>
<comment type="subcellular location">
    <subcellularLocation>
        <location evidence="1 16">Cytoplasm</location>
    </subcellularLocation>
</comment>
<evidence type="ECO:0000256" key="8">
    <source>
        <dbReference type="ARBA" id="ARBA00022705"/>
    </source>
</evidence>
<sequence>MRRIGVLEFREPKIDPSRKILHVDMDAFYASIEQRDHPHLRGKPVIIAQHPKENSGKGVVATASYEARKFGVHSAMSASEAYRLCPQAYFVKGNKDYYRKVGEDVRDIFREYTDIIEPLSIDEAFLDVTNNHYQLLYAMDVAERIQKDIYYKLGLTCSIGVSYNKFIAKLASDFHKPHGMTIITPKRALAFLEELPIEKFYGIGKRTSEKMHELNIYKGKDLKELSQEDCIKHFGKAGIVLYERVRGVDDRPVKARTSRKSNGTETTLYPFLYHDDQVNEVLRHLAQKVANSLQDKNIQGQTVTLKFRYGNFETTTRQRALKDPINSYDDIYFHAQDLWEQYGDVSQGVRLLGITLSDLLTVDFENIRLPLY</sequence>
<dbReference type="PANTHER" id="PTHR11076">
    <property type="entry name" value="DNA REPAIR POLYMERASE UMUC / TRANSFERASE FAMILY MEMBER"/>
    <property type="match status" value="1"/>
</dbReference>
<evidence type="ECO:0000256" key="12">
    <source>
        <dbReference type="ARBA" id="ARBA00022932"/>
    </source>
</evidence>
<dbReference type="Gene3D" id="3.30.1490.100">
    <property type="entry name" value="DNA polymerase, Y-family, little finger domain"/>
    <property type="match status" value="1"/>
</dbReference>
<evidence type="ECO:0000313" key="19">
    <source>
        <dbReference type="EMBL" id="QPS01234.1"/>
    </source>
</evidence>
<dbReference type="GO" id="GO:0009432">
    <property type="term" value="P:SOS response"/>
    <property type="evidence" value="ECO:0007669"/>
    <property type="project" value="TreeGrafter"/>
</dbReference>
<keyword evidence="8 16" id="KW-0235">DNA replication</keyword>
<comment type="catalytic activity">
    <reaction evidence="15 16">
        <text>DNA(n) + a 2'-deoxyribonucleoside 5'-triphosphate = DNA(n+1) + diphosphate</text>
        <dbReference type="Rhea" id="RHEA:22508"/>
        <dbReference type="Rhea" id="RHEA-COMP:17339"/>
        <dbReference type="Rhea" id="RHEA-COMP:17340"/>
        <dbReference type="ChEBI" id="CHEBI:33019"/>
        <dbReference type="ChEBI" id="CHEBI:61560"/>
        <dbReference type="ChEBI" id="CHEBI:173112"/>
        <dbReference type="EC" id="2.7.7.7"/>
    </reaction>
</comment>
<evidence type="ECO:0000313" key="20">
    <source>
        <dbReference type="Proteomes" id="UP000594771"/>
    </source>
</evidence>
<dbReference type="InterPro" id="IPR043502">
    <property type="entry name" value="DNA/RNA_pol_sf"/>
</dbReference>
<evidence type="ECO:0000256" key="1">
    <source>
        <dbReference type="ARBA" id="ARBA00004496"/>
    </source>
</evidence>
<evidence type="ECO:0000256" key="6">
    <source>
        <dbReference type="ARBA" id="ARBA00022679"/>
    </source>
</evidence>
<dbReference type="GO" id="GO:0003684">
    <property type="term" value="F:damaged DNA binding"/>
    <property type="evidence" value="ECO:0007669"/>
    <property type="project" value="InterPro"/>
</dbReference>
<reference evidence="19 20" key="1">
    <citation type="submission" date="2020-12" db="EMBL/GenBank/DDBJ databases">
        <title>FDA dAtabase for Regulatory Grade micrObial Sequences (FDA-ARGOS): Supporting development and validation of Infectious Disease Dx tests.</title>
        <authorList>
            <person name="Sproer C."/>
            <person name="Gronow S."/>
            <person name="Severitt S."/>
            <person name="Schroder I."/>
            <person name="Tallon L."/>
            <person name="Sadzewicz L."/>
            <person name="Zhao X."/>
            <person name="Boylan J."/>
            <person name="Ott S."/>
            <person name="Bowen H."/>
            <person name="Vavikolanu K."/>
            <person name="Mehta A."/>
            <person name="Aluvathingal J."/>
            <person name="Nadendla S."/>
            <person name="Lowell S."/>
            <person name="Myers T."/>
            <person name="Yan Y."/>
            <person name="Sichtig H."/>
        </authorList>
    </citation>
    <scope>NUCLEOTIDE SEQUENCE [LARGE SCALE GENOMIC DNA]</scope>
    <source>
        <strain evidence="19 20">FDAARGOS_911</strain>
    </source>
</reference>
<dbReference type="Gene3D" id="1.10.150.20">
    <property type="entry name" value="5' to 3' exonuclease, C-terminal subdomain"/>
    <property type="match status" value="1"/>
</dbReference>
<evidence type="ECO:0000313" key="18">
    <source>
        <dbReference type="EMBL" id="MCY3053158.1"/>
    </source>
</evidence>
<dbReference type="GO" id="GO:0006281">
    <property type="term" value="P:DNA repair"/>
    <property type="evidence" value="ECO:0007669"/>
    <property type="project" value="UniProtKB-UniRule"/>
</dbReference>
<dbReference type="NCBIfam" id="NF010731">
    <property type="entry name" value="PRK14133.1"/>
    <property type="match status" value="1"/>
</dbReference>
<keyword evidence="6 16" id="KW-0808">Transferase</keyword>
<dbReference type="Proteomes" id="UP000594771">
    <property type="component" value="Chromosome"/>
</dbReference>
<evidence type="ECO:0000256" key="11">
    <source>
        <dbReference type="ARBA" id="ARBA00022842"/>
    </source>
</evidence>
<evidence type="ECO:0000256" key="9">
    <source>
        <dbReference type="ARBA" id="ARBA00022723"/>
    </source>
</evidence>
<keyword evidence="21" id="KW-1185">Reference proteome</keyword>
<dbReference type="FunFam" id="3.30.1490.100:FF:000004">
    <property type="entry name" value="DNA polymerase IV"/>
    <property type="match status" value="1"/>
</dbReference>
<dbReference type="InterPro" id="IPR017961">
    <property type="entry name" value="DNA_pol_Y-fam_little_finger"/>
</dbReference>
<feature type="binding site" evidence="16">
    <location>
        <position position="122"/>
    </location>
    <ligand>
        <name>Mg(2+)</name>
        <dbReference type="ChEBI" id="CHEBI:18420"/>
    </ligand>
</feature>
<feature type="active site" evidence="16">
    <location>
        <position position="123"/>
    </location>
</feature>
<dbReference type="Gene3D" id="3.30.70.270">
    <property type="match status" value="1"/>
</dbReference>
<dbReference type="FunFam" id="3.40.1170.60:FF:000001">
    <property type="entry name" value="DNA polymerase IV"/>
    <property type="match status" value="1"/>
</dbReference>
<dbReference type="SUPFAM" id="SSF56672">
    <property type="entry name" value="DNA/RNA polymerases"/>
    <property type="match status" value="1"/>
</dbReference>
<dbReference type="GO" id="GO:0042276">
    <property type="term" value="P:error-prone translesion synthesis"/>
    <property type="evidence" value="ECO:0007669"/>
    <property type="project" value="TreeGrafter"/>
</dbReference>
<dbReference type="RefSeq" id="WP_060777923.1">
    <property type="nucleotide sequence ID" value="NZ_CAJHLF010000003.1"/>
</dbReference>
<dbReference type="InterPro" id="IPR036775">
    <property type="entry name" value="DNA_pol_Y-fam_lit_finger_sf"/>
</dbReference>
<dbReference type="GO" id="GO:0000287">
    <property type="term" value="F:magnesium ion binding"/>
    <property type="evidence" value="ECO:0007669"/>
    <property type="project" value="UniProtKB-UniRule"/>
</dbReference>
<dbReference type="OrthoDB" id="9808813at2"/>
<comment type="function">
    <text evidence="16">Poorly processive, error-prone DNA polymerase involved in untargeted mutagenesis. Copies undamaged DNA at stalled replication forks, which arise in vivo from mismatched or misaligned primer ends. These misaligned primers can be extended by PolIV. Exhibits no 3'-5' exonuclease (proofreading) activity. May be involved in translesional synthesis, in conjunction with the beta clamp from PolIII.</text>
</comment>
<reference evidence="18" key="2">
    <citation type="submission" date="2022-09" db="EMBL/GenBank/DDBJ databases">
        <title>Aerococcus urinae taxonomy study.</title>
        <authorList>
            <person name="Christensen J."/>
            <person name="Senneby E."/>
        </authorList>
    </citation>
    <scope>NUCLEOTIDE SEQUENCE</scope>
    <source>
        <strain evidence="18">NLD-066-U95</strain>
    </source>
</reference>
<dbReference type="GO" id="GO:0005829">
    <property type="term" value="C:cytosol"/>
    <property type="evidence" value="ECO:0007669"/>
    <property type="project" value="TreeGrafter"/>
</dbReference>
<dbReference type="Pfam" id="PF11798">
    <property type="entry name" value="IMS_HHH"/>
    <property type="match status" value="1"/>
</dbReference>
<evidence type="ECO:0000256" key="7">
    <source>
        <dbReference type="ARBA" id="ARBA00022695"/>
    </source>
</evidence>
<dbReference type="Proteomes" id="UP001069145">
    <property type="component" value="Unassembled WGS sequence"/>
</dbReference>
<dbReference type="GO" id="GO:0003887">
    <property type="term" value="F:DNA-directed DNA polymerase activity"/>
    <property type="evidence" value="ECO:0007669"/>
    <property type="project" value="UniProtKB-UniRule"/>
</dbReference>
<accession>A0A109REB6</accession>
<organism evidence="19 20">
    <name type="scientific">Aerococcus urinae</name>
    <dbReference type="NCBI Taxonomy" id="1376"/>
    <lineage>
        <taxon>Bacteria</taxon>
        <taxon>Bacillati</taxon>
        <taxon>Bacillota</taxon>
        <taxon>Bacilli</taxon>
        <taxon>Lactobacillales</taxon>
        <taxon>Aerococcaceae</taxon>
        <taxon>Aerococcus</taxon>
    </lineage>
</organism>
<dbReference type="GO" id="GO:0006261">
    <property type="term" value="P:DNA-templated DNA replication"/>
    <property type="evidence" value="ECO:0007669"/>
    <property type="project" value="UniProtKB-UniRule"/>
</dbReference>
<evidence type="ECO:0000256" key="3">
    <source>
        <dbReference type="ARBA" id="ARBA00011245"/>
    </source>
</evidence>
<comment type="subunit">
    <text evidence="3 16">Monomer.</text>
</comment>
<dbReference type="InterPro" id="IPR001126">
    <property type="entry name" value="UmuC"/>
</dbReference>
<dbReference type="Gene3D" id="3.40.1170.60">
    <property type="match status" value="1"/>
</dbReference>
<proteinExistence type="inferred from homology"/>
<comment type="cofactor">
    <cofactor evidence="16">
        <name>Mg(2+)</name>
        <dbReference type="ChEBI" id="CHEBI:18420"/>
    </cofactor>
    <text evidence="16">Binds 2 magnesium ions per subunit.</text>
</comment>
<dbReference type="Pfam" id="PF00817">
    <property type="entry name" value="IMS"/>
    <property type="match status" value="1"/>
</dbReference>
<evidence type="ECO:0000256" key="14">
    <source>
        <dbReference type="ARBA" id="ARBA00023204"/>
    </source>
</evidence>
<dbReference type="InterPro" id="IPR022880">
    <property type="entry name" value="DNApol_IV"/>
</dbReference>
<dbReference type="Pfam" id="PF11799">
    <property type="entry name" value="IMS_C"/>
    <property type="match status" value="1"/>
</dbReference>
<dbReference type="InterPro" id="IPR043128">
    <property type="entry name" value="Rev_trsase/Diguanyl_cyclase"/>
</dbReference>
<evidence type="ECO:0000256" key="15">
    <source>
        <dbReference type="ARBA" id="ARBA00049244"/>
    </source>
</evidence>
<feature type="binding site" evidence="16">
    <location>
        <position position="24"/>
    </location>
    <ligand>
        <name>Mg(2+)</name>
        <dbReference type="ChEBI" id="CHEBI:18420"/>
    </ligand>
</feature>
<dbReference type="NCBIfam" id="NF002677">
    <property type="entry name" value="PRK02406.1"/>
    <property type="match status" value="1"/>
</dbReference>
<feature type="domain" description="UmuC" evidence="17">
    <location>
        <begin position="20"/>
        <end position="204"/>
    </location>
</feature>
<evidence type="ECO:0000256" key="4">
    <source>
        <dbReference type="ARBA" id="ARBA00022457"/>
    </source>
</evidence>
<dbReference type="EC" id="2.7.7.7" evidence="16"/>
<keyword evidence="13 16" id="KW-0238">DNA-binding</keyword>
<dbReference type="EMBL" id="CP065662">
    <property type="protein sequence ID" value="QPS01234.1"/>
    <property type="molecule type" value="Genomic_DNA"/>
</dbReference>
<gene>
    <name evidence="16 19" type="primary">dinB</name>
    <name evidence="19" type="ORF">I6G68_07670</name>
    <name evidence="18" type="ORF">ODY43_04060</name>
</gene>
<evidence type="ECO:0000256" key="10">
    <source>
        <dbReference type="ARBA" id="ARBA00022763"/>
    </source>
</evidence>
<keyword evidence="11 16" id="KW-0460">Magnesium</keyword>
<keyword evidence="5 16" id="KW-0963">Cytoplasm</keyword>
<keyword evidence="7 16" id="KW-0548">Nucleotidyltransferase</keyword>
<dbReference type="PROSITE" id="PS50173">
    <property type="entry name" value="UMUC"/>
    <property type="match status" value="1"/>
</dbReference>
<keyword evidence="12 16" id="KW-0239">DNA-directed DNA polymerase</keyword>
<dbReference type="AlphaFoldDB" id="A0A109REB6"/>
<evidence type="ECO:0000256" key="2">
    <source>
        <dbReference type="ARBA" id="ARBA00010945"/>
    </source>
</evidence>
<dbReference type="SUPFAM" id="SSF100879">
    <property type="entry name" value="Lesion bypass DNA polymerase (Y-family), little finger domain"/>
    <property type="match status" value="1"/>
</dbReference>
<keyword evidence="9 16" id="KW-0479">Metal-binding</keyword>
<dbReference type="CDD" id="cd03586">
    <property type="entry name" value="PolY_Pol_IV_kappa"/>
    <property type="match status" value="1"/>
</dbReference>